<sequence length="428" mass="46692">MFGLNLPRICKAHWPTIALSALTCVSAALFVADRLPKSYEGIARVRADYLSPDPVTRRFQPRTVVSRFADTQNEIISDSIITDPVAQRLGYVMAPPGGDTQNPQYLSSLRRGSQTVADQTIVQWDREVPEFDIRFYAGTPQAAAKGAETVRQVYLDRLLEMKHRSDRDELETLQRAGARLTSALDDATRRKREFEKKHGVHLFDDNTNSLELGMRALTGSVRMPRGAKNPERRRAPVNMGQLARVNSALALATQQLGPNHPQVIALVAQRNALAARAAQASANDGAVREAPGSATAFSAQTARILAQRNALDGASRIASEISVLTQHGRIITARAADIQQELASDYTGLEAVGPVELPKAPISPRMKIIAVLALAIGLILGVQISVLIELLNRRVRGTDDLSDLDVPVLVAYNRKRVLEVDEPEAEAA</sequence>
<evidence type="ECO:0000313" key="2">
    <source>
        <dbReference type="EMBL" id="MBH0111345.1"/>
    </source>
</evidence>
<name>A0A931H8L3_9SPHN</name>
<dbReference type="GO" id="GO:0004713">
    <property type="term" value="F:protein tyrosine kinase activity"/>
    <property type="evidence" value="ECO:0007669"/>
    <property type="project" value="TreeGrafter"/>
</dbReference>
<dbReference type="EMBL" id="JADZGI010000001">
    <property type="protein sequence ID" value="MBH0111345.1"/>
    <property type="molecule type" value="Genomic_DNA"/>
</dbReference>
<dbReference type="RefSeq" id="WP_197159665.1">
    <property type="nucleotide sequence ID" value="NZ_JADZGI010000001.1"/>
</dbReference>
<evidence type="ECO:0000256" key="1">
    <source>
        <dbReference type="SAM" id="Phobius"/>
    </source>
</evidence>
<feature type="transmembrane region" description="Helical" evidence="1">
    <location>
        <begin position="368"/>
        <end position="388"/>
    </location>
</feature>
<dbReference type="PANTHER" id="PTHR32309:SF13">
    <property type="entry name" value="FERRIC ENTEROBACTIN TRANSPORT PROTEIN FEPE"/>
    <property type="match status" value="1"/>
</dbReference>
<proteinExistence type="predicted"/>
<evidence type="ECO:0000313" key="3">
    <source>
        <dbReference type="Proteomes" id="UP000617634"/>
    </source>
</evidence>
<dbReference type="PANTHER" id="PTHR32309">
    <property type="entry name" value="TYROSINE-PROTEIN KINASE"/>
    <property type="match status" value="1"/>
</dbReference>
<dbReference type="InterPro" id="IPR050445">
    <property type="entry name" value="Bact_polysacc_biosynth/exp"/>
</dbReference>
<dbReference type="GO" id="GO:0005886">
    <property type="term" value="C:plasma membrane"/>
    <property type="evidence" value="ECO:0007669"/>
    <property type="project" value="TreeGrafter"/>
</dbReference>
<keyword evidence="1" id="KW-0472">Membrane</keyword>
<protein>
    <recommendedName>
        <fullName evidence="4">Exopolysaccharide biosynthesis protein</fullName>
    </recommendedName>
</protein>
<reference evidence="2" key="1">
    <citation type="submission" date="2020-11" db="EMBL/GenBank/DDBJ databases">
        <title>Novosphingobium aureum sp. nov., a marine bacterium isolated from sediment of a salt flat.</title>
        <authorList>
            <person name="Yoo Y."/>
            <person name="Kim J.-J."/>
        </authorList>
    </citation>
    <scope>NUCLEOTIDE SEQUENCE</scope>
    <source>
        <strain evidence="2">YJ-S2-02</strain>
    </source>
</reference>
<evidence type="ECO:0008006" key="4">
    <source>
        <dbReference type="Google" id="ProtNLM"/>
    </source>
</evidence>
<comment type="caution">
    <text evidence="2">The sequence shown here is derived from an EMBL/GenBank/DDBJ whole genome shotgun (WGS) entry which is preliminary data.</text>
</comment>
<accession>A0A931H8L3</accession>
<organism evidence="2 3">
    <name type="scientific">Novosphingobium aureum</name>
    <dbReference type="NCBI Taxonomy" id="2792964"/>
    <lineage>
        <taxon>Bacteria</taxon>
        <taxon>Pseudomonadati</taxon>
        <taxon>Pseudomonadota</taxon>
        <taxon>Alphaproteobacteria</taxon>
        <taxon>Sphingomonadales</taxon>
        <taxon>Sphingomonadaceae</taxon>
        <taxon>Novosphingobium</taxon>
    </lineage>
</organism>
<keyword evidence="1" id="KW-0812">Transmembrane</keyword>
<dbReference type="AlphaFoldDB" id="A0A931H8L3"/>
<gene>
    <name evidence="2" type="ORF">I5E68_00080</name>
</gene>
<keyword evidence="1" id="KW-1133">Transmembrane helix</keyword>
<dbReference type="Proteomes" id="UP000617634">
    <property type="component" value="Unassembled WGS sequence"/>
</dbReference>
<keyword evidence="3" id="KW-1185">Reference proteome</keyword>